<accession>B9JPN3</accession>
<dbReference type="Proteomes" id="UP000001600">
    <property type="component" value="Plasmid pAtK84c"/>
</dbReference>
<dbReference type="EMBL" id="CP000631">
    <property type="protein sequence ID" value="ACM31102.1"/>
    <property type="molecule type" value="Genomic_DNA"/>
</dbReference>
<name>B9JPN3_RHIR8</name>
<dbReference type="AlphaFoldDB" id="B9JPN3"/>
<evidence type="ECO:0000313" key="2">
    <source>
        <dbReference type="Proteomes" id="UP000001600"/>
    </source>
</evidence>
<dbReference type="HOGENOM" id="CLU_3283751_0_0_5"/>
<keyword evidence="1" id="KW-0614">Plasmid</keyword>
<dbReference type="KEGG" id="ara:Arad_12016"/>
<protein>
    <submittedName>
        <fullName evidence="1">Uncharacterized protein</fullName>
    </submittedName>
</protein>
<organism evidence="1 2">
    <name type="scientific">Rhizobium rhizogenes (strain K84 / ATCC BAA-868)</name>
    <name type="common">Agrobacterium radiobacter</name>
    <dbReference type="NCBI Taxonomy" id="311403"/>
    <lineage>
        <taxon>Bacteria</taxon>
        <taxon>Pseudomonadati</taxon>
        <taxon>Pseudomonadota</taxon>
        <taxon>Alphaproteobacteria</taxon>
        <taxon>Hyphomicrobiales</taxon>
        <taxon>Rhizobiaceae</taxon>
        <taxon>Rhizobium/Agrobacterium group</taxon>
        <taxon>Rhizobium</taxon>
    </lineage>
</organism>
<gene>
    <name evidence="1" type="ordered locus">Arad_12016</name>
</gene>
<evidence type="ECO:0000313" key="1">
    <source>
        <dbReference type="EMBL" id="ACM31102.1"/>
    </source>
</evidence>
<reference evidence="1 2" key="1">
    <citation type="journal article" date="2009" name="J. Bacteriol.">
        <title>Genome sequences of three Agrobacterium biovars help elucidate the evolution of multichromosome genomes in bacteria.</title>
        <authorList>
            <person name="Slater S.C."/>
            <person name="Goldman B.S."/>
            <person name="Goodner B."/>
            <person name="Setubal J.C."/>
            <person name="Farrand S.K."/>
            <person name="Nester E.W."/>
            <person name="Burr T.J."/>
            <person name="Banta L."/>
            <person name="Dickerman A.W."/>
            <person name="Paulsen I."/>
            <person name="Otten L."/>
            <person name="Suen G."/>
            <person name="Welch R."/>
            <person name="Almeida N.F."/>
            <person name="Arnold F."/>
            <person name="Burton O.T."/>
            <person name="Du Z."/>
            <person name="Ewing A."/>
            <person name="Godsy E."/>
            <person name="Heisel S."/>
            <person name="Houmiel K.L."/>
            <person name="Jhaveri J."/>
            <person name="Lu J."/>
            <person name="Miller N.M."/>
            <person name="Norton S."/>
            <person name="Chen Q."/>
            <person name="Phoolcharoen W."/>
            <person name="Ohlin V."/>
            <person name="Ondrusek D."/>
            <person name="Pride N."/>
            <person name="Stricklin S.L."/>
            <person name="Sun J."/>
            <person name="Wheeler C."/>
            <person name="Wilson L."/>
            <person name="Zhu H."/>
            <person name="Wood D.W."/>
        </authorList>
    </citation>
    <scope>NUCLEOTIDE SEQUENCE [LARGE SCALE GENOMIC DNA]</scope>
    <source>
        <strain evidence="2">K84 / ATCC BAA-868</strain>
        <plasmid evidence="1 2">pAtK84c</plasmid>
    </source>
</reference>
<proteinExistence type="predicted"/>
<geneLocation type="plasmid" evidence="1 2">
    <name>pAtK84c</name>
</geneLocation>
<sequence>MAIVALSGEGNPELGTIVKVADALGFRLSLVAKSDARPAA</sequence>